<dbReference type="EMBL" id="CP110615">
    <property type="protein sequence ID" value="UZJ25050.1"/>
    <property type="molecule type" value="Genomic_DNA"/>
</dbReference>
<accession>A0ABY6P091</accession>
<dbReference type="PRINTS" id="PR01036">
    <property type="entry name" value="TCRTETB"/>
</dbReference>
<evidence type="ECO:0000256" key="6">
    <source>
        <dbReference type="SAM" id="MobiDB-lite"/>
    </source>
</evidence>
<feature type="transmembrane region" description="Helical" evidence="7">
    <location>
        <begin position="144"/>
        <end position="164"/>
    </location>
</feature>
<evidence type="ECO:0000256" key="5">
    <source>
        <dbReference type="ARBA" id="ARBA00023136"/>
    </source>
</evidence>
<evidence type="ECO:0000256" key="3">
    <source>
        <dbReference type="ARBA" id="ARBA00022692"/>
    </source>
</evidence>
<dbReference type="SUPFAM" id="SSF103473">
    <property type="entry name" value="MFS general substrate transporter"/>
    <property type="match status" value="1"/>
</dbReference>
<evidence type="ECO:0000256" key="4">
    <source>
        <dbReference type="ARBA" id="ARBA00022989"/>
    </source>
</evidence>
<dbReference type="CDD" id="cd17502">
    <property type="entry name" value="MFS_Azr1_MDR_like"/>
    <property type="match status" value="1"/>
</dbReference>
<feature type="domain" description="Major facilitator superfamily (MFS) profile" evidence="8">
    <location>
        <begin position="19"/>
        <end position="465"/>
    </location>
</feature>
<sequence>MTSTTEKVDVGFRSERGPILVSLMLCTGLVALDSTIIATAVPSIVDDLGGFSSFPWLFSTYLLAQAVSVPLYGKLADVVGRKPVMLFGIGLFLLGSVLCGLAWSMPALIVFRAVQGLGAGAVQPMSITIAGDIYTLAERAKAQGYLASVWGISAVVGPTLGGVFSEYVSWRWIFFVNIPLCLVAAWALQRRFHETVHCTRHRIDATGAALLTVGSTMLVLGLLEGGQAWAWASVLSVGVLGGGVLLLVGFVLVEQRVPEPVLPLWVFRRRLLVVTSLVAAAVGAVVLGLTSYVPTFVQTVLGHGPLVAGFALATLTIGWPLAASQAGRLYLRFGFRATALLGGSVAVVGTGLVATLTASTSVWSVAGYCFVVGLGMGLVASPTLIAAQSSVDWAERGVVTGNNLFSRSIGSALGIALFGAIVNLAVRSGETPAAVETGSQHVFLAVAVLAAVMTVAVLALPGRDTPPAVAAPGLAAPVGAPSAGAPPAGAPSVGVRPSAGAQPVGVRPSTSG</sequence>
<feature type="transmembrane region" description="Helical" evidence="7">
    <location>
        <begin position="170"/>
        <end position="189"/>
    </location>
</feature>
<feature type="transmembrane region" description="Helical" evidence="7">
    <location>
        <begin position="53"/>
        <end position="72"/>
    </location>
</feature>
<evidence type="ECO:0000256" key="1">
    <source>
        <dbReference type="ARBA" id="ARBA00004429"/>
    </source>
</evidence>
<evidence type="ECO:0000256" key="7">
    <source>
        <dbReference type="SAM" id="Phobius"/>
    </source>
</evidence>
<dbReference type="PANTHER" id="PTHR23501:SF191">
    <property type="entry name" value="VACUOLAR BASIC AMINO ACID TRANSPORTER 4"/>
    <property type="match status" value="1"/>
</dbReference>
<feature type="transmembrane region" description="Helical" evidence="7">
    <location>
        <begin position="408"/>
        <end position="426"/>
    </location>
</feature>
<evidence type="ECO:0000313" key="10">
    <source>
        <dbReference type="Proteomes" id="UP001164965"/>
    </source>
</evidence>
<dbReference type="InterPro" id="IPR011701">
    <property type="entry name" value="MFS"/>
</dbReference>
<keyword evidence="10" id="KW-1185">Reference proteome</keyword>
<dbReference type="Pfam" id="PF07690">
    <property type="entry name" value="MFS_1"/>
    <property type="match status" value="1"/>
</dbReference>
<evidence type="ECO:0000313" key="9">
    <source>
        <dbReference type="EMBL" id="UZJ25050.1"/>
    </source>
</evidence>
<dbReference type="InterPro" id="IPR036259">
    <property type="entry name" value="MFS_trans_sf"/>
</dbReference>
<feature type="transmembrane region" description="Helical" evidence="7">
    <location>
        <begin position="333"/>
        <end position="356"/>
    </location>
</feature>
<name>A0ABY6P091_9NOCA</name>
<feature type="transmembrane region" description="Helical" evidence="7">
    <location>
        <begin position="84"/>
        <end position="105"/>
    </location>
</feature>
<keyword evidence="2" id="KW-0813">Transport</keyword>
<proteinExistence type="predicted"/>
<dbReference type="Gene3D" id="1.20.1720.10">
    <property type="entry name" value="Multidrug resistance protein D"/>
    <property type="match status" value="1"/>
</dbReference>
<evidence type="ECO:0000256" key="2">
    <source>
        <dbReference type="ARBA" id="ARBA00022448"/>
    </source>
</evidence>
<feature type="transmembrane region" description="Helical" evidence="7">
    <location>
        <begin position="271"/>
        <end position="294"/>
    </location>
</feature>
<feature type="transmembrane region" description="Helical" evidence="7">
    <location>
        <begin position="201"/>
        <end position="223"/>
    </location>
</feature>
<feature type="transmembrane region" description="Helical" evidence="7">
    <location>
        <begin position="438"/>
        <end position="460"/>
    </location>
</feature>
<feature type="transmembrane region" description="Helical" evidence="7">
    <location>
        <begin position="362"/>
        <end position="387"/>
    </location>
</feature>
<protein>
    <submittedName>
        <fullName evidence="9">MFS transporter</fullName>
    </submittedName>
</protein>
<organism evidence="9 10">
    <name type="scientific">Rhodococcus antarcticus</name>
    <dbReference type="NCBI Taxonomy" id="2987751"/>
    <lineage>
        <taxon>Bacteria</taxon>
        <taxon>Bacillati</taxon>
        <taxon>Actinomycetota</taxon>
        <taxon>Actinomycetes</taxon>
        <taxon>Mycobacteriales</taxon>
        <taxon>Nocardiaceae</taxon>
        <taxon>Rhodococcus</taxon>
    </lineage>
</organism>
<dbReference type="PROSITE" id="PS50850">
    <property type="entry name" value="MFS"/>
    <property type="match status" value="1"/>
</dbReference>
<feature type="transmembrane region" description="Helical" evidence="7">
    <location>
        <begin position="300"/>
        <end position="321"/>
    </location>
</feature>
<keyword evidence="5 7" id="KW-0472">Membrane</keyword>
<gene>
    <name evidence="9" type="ORF">RHODO2019_00610</name>
</gene>
<reference evidence="9" key="1">
    <citation type="submission" date="2022-10" db="EMBL/GenBank/DDBJ databases">
        <title>Rhodococcus sp.75.</title>
        <authorList>
            <person name="Sun M."/>
        </authorList>
    </citation>
    <scope>NUCLEOTIDE SEQUENCE</scope>
    <source>
        <strain evidence="9">75</strain>
    </source>
</reference>
<feature type="compositionally biased region" description="Low complexity" evidence="6">
    <location>
        <begin position="472"/>
        <end position="495"/>
    </location>
</feature>
<keyword evidence="4 7" id="KW-1133">Transmembrane helix</keyword>
<feature type="region of interest" description="Disordered" evidence="6">
    <location>
        <begin position="472"/>
        <end position="512"/>
    </location>
</feature>
<evidence type="ECO:0000259" key="8">
    <source>
        <dbReference type="PROSITE" id="PS50850"/>
    </source>
</evidence>
<dbReference type="Proteomes" id="UP001164965">
    <property type="component" value="Chromosome"/>
</dbReference>
<feature type="transmembrane region" description="Helical" evidence="7">
    <location>
        <begin position="20"/>
        <end position="41"/>
    </location>
</feature>
<comment type="subcellular location">
    <subcellularLocation>
        <location evidence="1">Cell inner membrane</location>
        <topology evidence="1">Multi-pass membrane protein</topology>
    </subcellularLocation>
</comment>
<dbReference type="InterPro" id="IPR020846">
    <property type="entry name" value="MFS_dom"/>
</dbReference>
<dbReference type="PANTHER" id="PTHR23501">
    <property type="entry name" value="MAJOR FACILITATOR SUPERFAMILY"/>
    <property type="match status" value="1"/>
</dbReference>
<feature type="transmembrane region" description="Helical" evidence="7">
    <location>
        <begin position="229"/>
        <end position="251"/>
    </location>
</feature>
<dbReference type="Gene3D" id="1.20.1250.20">
    <property type="entry name" value="MFS general substrate transporter like domains"/>
    <property type="match status" value="1"/>
</dbReference>
<keyword evidence="3 7" id="KW-0812">Transmembrane</keyword>
<dbReference type="RefSeq" id="WP_265383156.1">
    <property type="nucleotide sequence ID" value="NZ_CP110615.1"/>
</dbReference>